<dbReference type="AlphaFoldDB" id="A0AAD7WN58"/>
<evidence type="ECO:0000313" key="1">
    <source>
        <dbReference type="EMBL" id="KAJ8403181.1"/>
    </source>
</evidence>
<proteinExistence type="predicted"/>
<gene>
    <name evidence="1" type="ORF">AAFF_G00353980</name>
</gene>
<sequence length="149" mass="16924">MNQRHAFRLELRDIWQIILVAIPKELLRVASDALKTGRIVERGGRDTEDDALERLKAELIELRGPVPTAWSKILDRKQGTKEPFEVYADRLWTLFTEYSGLEDANRDNNILLELLKNNAGPHVEQALTFGGGPAENTYRGIVEWATKVA</sequence>
<dbReference type="Proteomes" id="UP001221898">
    <property type="component" value="Unassembled WGS sequence"/>
</dbReference>
<dbReference type="EMBL" id="JAINUG010000059">
    <property type="protein sequence ID" value="KAJ8403181.1"/>
    <property type="molecule type" value="Genomic_DNA"/>
</dbReference>
<dbReference type="SUPFAM" id="SSF47353">
    <property type="entry name" value="Retrovirus capsid dimerization domain-like"/>
    <property type="match status" value="1"/>
</dbReference>
<protein>
    <submittedName>
        <fullName evidence="1">Uncharacterized protein</fullName>
    </submittedName>
</protein>
<evidence type="ECO:0000313" key="2">
    <source>
        <dbReference type="Proteomes" id="UP001221898"/>
    </source>
</evidence>
<organism evidence="1 2">
    <name type="scientific">Aldrovandia affinis</name>
    <dbReference type="NCBI Taxonomy" id="143900"/>
    <lineage>
        <taxon>Eukaryota</taxon>
        <taxon>Metazoa</taxon>
        <taxon>Chordata</taxon>
        <taxon>Craniata</taxon>
        <taxon>Vertebrata</taxon>
        <taxon>Euteleostomi</taxon>
        <taxon>Actinopterygii</taxon>
        <taxon>Neopterygii</taxon>
        <taxon>Teleostei</taxon>
        <taxon>Notacanthiformes</taxon>
        <taxon>Halosauridae</taxon>
        <taxon>Aldrovandia</taxon>
    </lineage>
</organism>
<name>A0AAD7WN58_9TELE</name>
<accession>A0AAD7WN58</accession>
<reference evidence="1" key="1">
    <citation type="journal article" date="2023" name="Science">
        <title>Genome structures resolve the early diversification of teleost fishes.</title>
        <authorList>
            <person name="Parey E."/>
            <person name="Louis A."/>
            <person name="Montfort J."/>
            <person name="Bouchez O."/>
            <person name="Roques C."/>
            <person name="Iampietro C."/>
            <person name="Lluch J."/>
            <person name="Castinel A."/>
            <person name="Donnadieu C."/>
            <person name="Desvignes T."/>
            <person name="Floi Bucao C."/>
            <person name="Jouanno E."/>
            <person name="Wen M."/>
            <person name="Mejri S."/>
            <person name="Dirks R."/>
            <person name="Jansen H."/>
            <person name="Henkel C."/>
            <person name="Chen W.J."/>
            <person name="Zahm M."/>
            <person name="Cabau C."/>
            <person name="Klopp C."/>
            <person name="Thompson A.W."/>
            <person name="Robinson-Rechavi M."/>
            <person name="Braasch I."/>
            <person name="Lecointre G."/>
            <person name="Bobe J."/>
            <person name="Postlethwait J.H."/>
            <person name="Berthelot C."/>
            <person name="Roest Crollius H."/>
            <person name="Guiguen Y."/>
        </authorList>
    </citation>
    <scope>NUCLEOTIDE SEQUENCE</scope>
    <source>
        <strain evidence="1">NC1722</strain>
    </source>
</reference>
<comment type="caution">
    <text evidence="1">The sequence shown here is derived from an EMBL/GenBank/DDBJ whole genome shotgun (WGS) entry which is preliminary data.</text>
</comment>
<keyword evidence="2" id="KW-1185">Reference proteome</keyword>